<proteinExistence type="inferred from homology"/>
<evidence type="ECO:0000256" key="2">
    <source>
        <dbReference type="ARBA" id="ARBA00012417"/>
    </source>
</evidence>
<organism evidence="10 11">
    <name type="scientific">Meloidogyne enterolobii</name>
    <name type="common">Root-knot nematode worm</name>
    <name type="synonym">Meloidogyne mayaguensis</name>
    <dbReference type="NCBI Taxonomy" id="390850"/>
    <lineage>
        <taxon>Eukaryota</taxon>
        <taxon>Metazoa</taxon>
        <taxon>Ecdysozoa</taxon>
        <taxon>Nematoda</taxon>
        <taxon>Chromadorea</taxon>
        <taxon>Rhabditida</taxon>
        <taxon>Tylenchina</taxon>
        <taxon>Tylenchomorpha</taxon>
        <taxon>Tylenchoidea</taxon>
        <taxon>Meloidogynidae</taxon>
        <taxon>Meloidogyninae</taxon>
        <taxon>Meloidogyne</taxon>
    </lineage>
</organism>
<dbReference type="EC" id="2.7.7.7" evidence="2"/>
<dbReference type="GO" id="GO:0006260">
    <property type="term" value="P:DNA replication"/>
    <property type="evidence" value="ECO:0007669"/>
    <property type="project" value="UniProtKB-KW"/>
</dbReference>
<evidence type="ECO:0000256" key="4">
    <source>
        <dbReference type="ARBA" id="ARBA00022695"/>
    </source>
</evidence>
<comment type="catalytic activity">
    <reaction evidence="8">
        <text>DNA(n) + a 2'-deoxyribonucleoside 5'-triphosphate = DNA(n+1) + diphosphate</text>
        <dbReference type="Rhea" id="RHEA:22508"/>
        <dbReference type="Rhea" id="RHEA-COMP:17339"/>
        <dbReference type="Rhea" id="RHEA-COMP:17340"/>
        <dbReference type="ChEBI" id="CHEBI:33019"/>
        <dbReference type="ChEBI" id="CHEBI:61560"/>
        <dbReference type="ChEBI" id="CHEBI:173112"/>
        <dbReference type="EC" id="2.7.7.7"/>
    </reaction>
</comment>
<evidence type="ECO:0000313" key="11">
    <source>
        <dbReference type="Proteomes" id="UP000580250"/>
    </source>
</evidence>
<dbReference type="Gene3D" id="3.30.420.10">
    <property type="entry name" value="Ribonuclease H-like superfamily/Ribonuclease H"/>
    <property type="match status" value="1"/>
</dbReference>
<dbReference type="OrthoDB" id="5876545at2759"/>
<dbReference type="PANTHER" id="PTHR33568">
    <property type="entry name" value="DNA POLYMERASE"/>
    <property type="match status" value="1"/>
</dbReference>
<keyword evidence="3" id="KW-0808">Transferase</keyword>
<dbReference type="SUPFAM" id="SSF52980">
    <property type="entry name" value="Restriction endonuclease-like"/>
    <property type="match status" value="1"/>
</dbReference>
<dbReference type="InterPro" id="IPR023211">
    <property type="entry name" value="DNA_pol_palm_dom_sf"/>
</dbReference>
<keyword evidence="5" id="KW-0235">DNA replication</keyword>
<keyword evidence="4" id="KW-0548">Nucleotidyltransferase</keyword>
<reference evidence="10 11" key="1">
    <citation type="submission" date="2020-08" db="EMBL/GenBank/DDBJ databases">
        <authorList>
            <person name="Koutsovoulos G."/>
            <person name="Danchin GJ E."/>
        </authorList>
    </citation>
    <scope>NUCLEOTIDE SEQUENCE [LARGE SCALE GENOMIC DNA]</scope>
</reference>
<comment type="caution">
    <text evidence="10">The sequence shown here is derived from an EMBL/GenBank/DDBJ whole genome shotgun (WGS) entry which is preliminary data.</text>
</comment>
<evidence type="ECO:0000256" key="1">
    <source>
        <dbReference type="ARBA" id="ARBA00005755"/>
    </source>
</evidence>
<dbReference type="InterPro" id="IPR011335">
    <property type="entry name" value="Restrct_endonuc-II-like"/>
</dbReference>
<feature type="domain" description="DNA-directed DNA polymerase family B mitochondria/virus" evidence="9">
    <location>
        <begin position="849"/>
        <end position="1037"/>
    </location>
</feature>
<dbReference type="Proteomes" id="UP000580250">
    <property type="component" value="Unassembled WGS sequence"/>
</dbReference>
<dbReference type="InterPro" id="IPR004868">
    <property type="entry name" value="DNA-dir_DNA_pol_B_mt/vir"/>
</dbReference>
<dbReference type="InterPro" id="IPR012337">
    <property type="entry name" value="RNaseH-like_sf"/>
</dbReference>
<dbReference type="Gene3D" id="3.90.1600.10">
    <property type="entry name" value="Palm domain of DNA polymerase"/>
    <property type="match status" value="1"/>
</dbReference>
<evidence type="ECO:0000256" key="5">
    <source>
        <dbReference type="ARBA" id="ARBA00022705"/>
    </source>
</evidence>
<evidence type="ECO:0000256" key="8">
    <source>
        <dbReference type="ARBA" id="ARBA00049244"/>
    </source>
</evidence>
<dbReference type="PANTHER" id="PTHR33568:SF3">
    <property type="entry name" value="DNA-DIRECTED DNA POLYMERASE"/>
    <property type="match status" value="1"/>
</dbReference>
<dbReference type="GO" id="GO:0006281">
    <property type="term" value="P:DNA repair"/>
    <property type="evidence" value="ECO:0007669"/>
    <property type="project" value="UniProtKB-ARBA"/>
</dbReference>
<dbReference type="InterPro" id="IPR043502">
    <property type="entry name" value="DNA/RNA_pol_sf"/>
</dbReference>
<dbReference type="SUPFAM" id="SSF56672">
    <property type="entry name" value="DNA/RNA polymerases"/>
    <property type="match status" value="1"/>
</dbReference>
<dbReference type="EMBL" id="CAJEWN010000062">
    <property type="protein sequence ID" value="CAD2156446.1"/>
    <property type="molecule type" value="Genomic_DNA"/>
</dbReference>
<keyword evidence="6" id="KW-0239">DNA-directed DNA polymerase</keyword>
<sequence>MFPPPPKKFKNFSISNLLGSQTNNPYVKKLGHETKFSRKFNLSKVSTRFLISDLPNDPESLLAGIFKNTIDEALEESRQWGVEPDQLGCIVSSQSLDSDVWIPVREITSNTIDSILNQFLKVAQSKKQDNGMLWGAPFLVSVSTIQRSNTPRRVHGRGRNSSSKQLKINDKSLIKVRNDDNYCLFYSLVATFIYATCLWPRWKFYDYMRSRRGMTKQFKKDTMDLMQSVGAPLDQDTYDAEEWIPSVVEYWNLLNKGWFKVFIFGDLGEKPIYKYGPDDFDTPIILFYNKEHFDGVRRASDIFGELYCLSCESVYNRKSYHSISCKSRCQNCSRVGPGFPCKNINDFFKHCRGCGKEFKNENCYTHHITSNFCNSSKKCEKCGIIWDVKDNNRNGREGHVCSERYCATCGSYHDPKRGCYIKPLVIKPPKTYRIVAFDFETMQYREGEKGKMHDVNFIGVKVNCPNCITNGPNPDCSVCGEDRTITFSTRPFQKTPVDIQNVTEYPLEEFVSWIIDSTVTDTVAFSHFGGRFDMVLVFKELFLRGLTPDMIKKGNKLYEMKVKVGKKNWVIFRDTFNLMPMSLASLVPAFALSVEDKPFFPHMVNRPENYGKEIFPVKEDYLADGMMPEKRAQFDKWYEQHKDEPFNLDESLASYCTNDVEILMAALIAFRREFLEVSNGLDVLREAMTIASACMKHFRTNHLQSQHLGIVPEKGYDNADNQSLLALRFLSWYAEEHNVNIRNAYSKEGEKRFGNYRVDGWVEERKLVIEVNGCCWHGCRKCFPDDEIRLPNGVTAGVQRERDERRLEFIESFDVNVEVYWECEIRGMLSRDRVMRLKFKNYLDNGPIDIRSAFFGGELAHLSYSTKRGRGKKISYYDVTSLYPFINMSTRYPIGHPVVHILNNDVNWTQPSDNTFELALLKIFVIPPRSIDIPVLPMKIGDDDERLLFPLCSTCAKENPNGDVNENYSCKHTDQQRGWVSTCTSIELNEALKEGYVVTKVFRVLEYKKYDDNLFRPYIREFMAQKIHASGFDNDIKGDQQKEENFIKECKEKFGIIIEKEKMKVNKGKRTQAKLCLNNLWGRFSLRNFGLSQCVVTDDPAVYTKYSNDPSIIINFFEELTDDLLLISYTKKKEFVEEHDSSNVIISLWTTSAARIHLLHAMQQVVRTPDCTLLYTDTDSLIFSHPTDNCPLQLGPHLGEFTDEYPDFKILEYCSGGAKQYGLKMEKKDGPNNEPVFVLKVRGMTLNWDAINNQGMRYESFKEKVFNFTEGDYDPIIVSYPNFLRPSVKDGSVTTLPLKKIYKPYVGKGVVRPSDFSVLDFGFINL</sequence>
<name>A0A6V7UI12_MELEN</name>
<evidence type="ECO:0000256" key="7">
    <source>
        <dbReference type="ARBA" id="ARBA00023125"/>
    </source>
</evidence>
<dbReference type="Gene3D" id="1.10.287.690">
    <property type="entry name" value="Helix hairpin bin"/>
    <property type="match status" value="1"/>
</dbReference>
<dbReference type="GO" id="GO:0003887">
    <property type="term" value="F:DNA-directed DNA polymerase activity"/>
    <property type="evidence" value="ECO:0007669"/>
    <property type="project" value="UniProtKB-KW"/>
</dbReference>
<dbReference type="GO" id="GO:0042575">
    <property type="term" value="C:DNA polymerase complex"/>
    <property type="evidence" value="ECO:0007669"/>
    <property type="project" value="UniProtKB-ARBA"/>
</dbReference>
<dbReference type="Gene3D" id="3.40.960.10">
    <property type="entry name" value="VSR Endonuclease"/>
    <property type="match status" value="1"/>
</dbReference>
<dbReference type="InterPro" id="IPR036397">
    <property type="entry name" value="RNaseH_sf"/>
</dbReference>
<evidence type="ECO:0000256" key="6">
    <source>
        <dbReference type="ARBA" id="ARBA00022932"/>
    </source>
</evidence>
<protein>
    <recommendedName>
        <fullName evidence="2">DNA-directed DNA polymerase</fullName>
        <ecNumber evidence="2">2.7.7.7</ecNumber>
    </recommendedName>
</protein>
<gene>
    <name evidence="10" type="ORF">MENT_LOCUS12240</name>
</gene>
<evidence type="ECO:0000259" key="9">
    <source>
        <dbReference type="Pfam" id="PF03175"/>
    </source>
</evidence>
<evidence type="ECO:0000256" key="3">
    <source>
        <dbReference type="ARBA" id="ARBA00022679"/>
    </source>
</evidence>
<accession>A0A6V7UI12</accession>
<dbReference type="GO" id="GO:0000166">
    <property type="term" value="F:nucleotide binding"/>
    <property type="evidence" value="ECO:0007669"/>
    <property type="project" value="InterPro"/>
</dbReference>
<comment type="similarity">
    <text evidence="1">Belongs to the DNA polymerase type-B family.</text>
</comment>
<dbReference type="GO" id="GO:0003677">
    <property type="term" value="F:DNA binding"/>
    <property type="evidence" value="ECO:0007669"/>
    <property type="project" value="UniProtKB-KW"/>
</dbReference>
<dbReference type="Pfam" id="PF03175">
    <property type="entry name" value="DNA_pol_B_2"/>
    <property type="match status" value="2"/>
</dbReference>
<feature type="domain" description="DNA-directed DNA polymerase family B mitochondria/virus" evidence="9">
    <location>
        <begin position="523"/>
        <end position="713"/>
    </location>
</feature>
<keyword evidence="7" id="KW-0238">DNA-binding</keyword>
<evidence type="ECO:0000313" key="10">
    <source>
        <dbReference type="EMBL" id="CAD2156446.1"/>
    </source>
</evidence>
<dbReference type="SUPFAM" id="SSF53098">
    <property type="entry name" value="Ribonuclease H-like"/>
    <property type="match status" value="1"/>
</dbReference>